<sequence>MLLCKQEEKGVPLSSEQGEWLDDTDEELDEQELEAHYLLMEKIQEVPSAESGPIFYAKPLEKVQTVAAHNVFANDQEHTDQPENMNDTSLMEKVYSNTTLDSSYVCNNDFKDDQNADHQEDERRSQITFMIDAEMLKRKLKASLDRLAQQKLQIVEALKTQAYETFEYKEKHAELVHQSSLEHIRFDHLRKEMEQLQKDFKIREGKDINKVIALENQIKFLNIRVYKTNQSVQTIHMLAHNPSSSYNGRPTFVNPKYLKKAQSEKPCLYKVPFDKDDIANIFAPDCAETLILEKGSRSKLNKDLVKAYDYSNQNSLYEIFTPQTRKSLDELYVANEIHGKNQLLIVLVKNLLIPLAKKTKENAYSFEYALKKERFEDLEYVQSLEKEVDEL</sequence>
<gene>
    <name evidence="2" type="ORF">Tco_1093303</name>
</gene>
<keyword evidence="3" id="KW-1185">Reference proteome</keyword>
<reference evidence="2" key="1">
    <citation type="journal article" date="2022" name="Int. J. Mol. Sci.">
        <title>Draft Genome of Tanacetum Coccineum: Genomic Comparison of Closely Related Tanacetum-Family Plants.</title>
        <authorList>
            <person name="Yamashiro T."/>
            <person name="Shiraishi A."/>
            <person name="Nakayama K."/>
            <person name="Satake H."/>
        </authorList>
    </citation>
    <scope>NUCLEOTIDE SEQUENCE</scope>
</reference>
<accession>A0ABQ5IDL0</accession>
<dbReference type="Proteomes" id="UP001151760">
    <property type="component" value="Unassembled WGS sequence"/>
</dbReference>
<feature type="region of interest" description="Disordered" evidence="1">
    <location>
        <begin position="1"/>
        <end position="22"/>
    </location>
</feature>
<reference evidence="2" key="2">
    <citation type="submission" date="2022-01" db="EMBL/GenBank/DDBJ databases">
        <authorList>
            <person name="Yamashiro T."/>
            <person name="Shiraishi A."/>
            <person name="Satake H."/>
            <person name="Nakayama K."/>
        </authorList>
    </citation>
    <scope>NUCLEOTIDE SEQUENCE</scope>
</reference>
<feature type="compositionally biased region" description="Basic and acidic residues" evidence="1">
    <location>
        <begin position="1"/>
        <end position="10"/>
    </location>
</feature>
<comment type="caution">
    <text evidence="2">The sequence shown here is derived from an EMBL/GenBank/DDBJ whole genome shotgun (WGS) entry which is preliminary data.</text>
</comment>
<dbReference type="EMBL" id="BQNB010020613">
    <property type="protein sequence ID" value="GJT97785.1"/>
    <property type="molecule type" value="Genomic_DNA"/>
</dbReference>
<evidence type="ECO:0000256" key="1">
    <source>
        <dbReference type="SAM" id="MobiDB-lite"/>
    </source>
</evidence>
<evidence type="ECO:0000313" key="3">
    <source>
        <dbReference type="Proteomes" id="UP001151760"/>
    </source>
</evidence>
<evidence type="ECO:0000313" key="2">
    <source>
        <dbReference type="EMBL" id="GJT97785.1"/>
    </source>
</evidence>
<name>A0ABQ5IDL0_9ASTR</name>
<proteinExistence type="predicted"/>
<organism evidence="2 3">
    <name type="scientific">Tanacetum coccineum</name>
    <dbReference type="NCBI Taxonomy" id="301880"/>
    <lineage>
        <taxon>Eukaryota</taxon>
        <taxon>Viridiplantae</taxon>
        <taxon>Streptophyta</taxon>
        <taxon>Embryophyta</taxon>
        <taxon>Tracheophyta</taxon>
        <taxon>Spermatophyta</taxon>
        <taxon>Magnoliopsida</taxon>
        <taxon>eudicotyledons</taxon>
        <taxon>Gunneridae</taxon>
        <taxon>Pentapetalae</taxon>
        <taxon>asterids</taxon>
        <taxon>campanulids</taxon>
        <taxon>Asterales</taxon>
        <taxon>Asteraceae</taxon>
        <taxon>Asteroideae</taxon>
        <taxon>Anthemideae</taxon>
        <taxon>Anthemidinae</taxon>
        <taxon>Tanacetum</taxon>
    </lineage>
</organism>
<protein>
    <submittedName>
        <fullName evidence="2">Uncharacterized protein</fullName>
    </submittedName>
</protein>